<evidence type="ECO:0000256" key="1">
    <source>
        <dbReference type="SAM" id="SignalP"/>
    </source>
</evidence>
<keyword evidence="1" id="KW-0732">Signal</keyword>
<dbReference type="GO" id="GO:0030246">
    <property type="term" value="F:carbohydrate binding"/>
    <property type="evidence" value="ECO:0007669"/>
    <property type="project" value="UniProtKB-KW"/>
</dbReference>
<feature type="chain" id="PRO_5017657461" evidence="1">
    <location>
        <begin position="33"/>
        <end position="160"/>
    </location>
</feature>
<evidence type="ECO:0000313" key="4">
    <source>
        <dbReference type="Proteomes" id="UP000256269"/>
    </source>
</evidence>
<gene>
    <name evidence="3" type="ORF">BCF44_109299</name>
</gene>
<name>A0A3E0HFB4_9PSEU</name>
<dbReference type="Gene3D" id="2.90.10.10">
    <property type="entry name" value="Bulb-type lectin domain"/>
    <property type="match status" value="2"/>
</dbReference>
<dbReference type="InterPro" id="IPR036426">
    <property type="entry name" value="Bulb-type_lectin_dom_sf"/>
</dbReference>
<dbReference type="SMART" id="SM00108">
    <property type="entry name" value="B_lectin"/>
    <property type="match status" value="1"/>
</dbReference>
<keyword evidence="3" id="KW-0430">Lectin</keyword>
<feature type="signal peptide" evidence="1">
    <location>
        <begin position="1"/>
        <end position="32"/>
    </location>
</feature>
<reference evidence="3 4" key="1">
    <citation type="submission" date="2018-08" db="EMBL/GenBank/DDBJ databases">
        <title>Genomic Encyclopedia of Archaeal and Bacterial Type Strains, Phase II (KMG-II): from individual species to whole genera.</title>
        <authorList>
            <person name="Goeker M."/>
        </authorList>
    </citation>
    <scope>NUCLEOTIDE SEQUENCE [LARGE SCALE GENOMIC DNA]</scope>
    <source>
        <strain evidence="3 4">DSM 45791</strain>
    </source>
</reference>
<dbReference type="SUPFAM" id="SSF51110">
    <property type="entry name" value="alpha-D-mannose-specific plant lectins"/>
    <property type="match status" value="2"/>
</dbReference>
<dbReference type="EMBL" id="QUNO01000009">
    <property type="protein sequence ID" value="REH43756.1"/>
    <property type="molecule type" value="Genomic_DNA"/>
</dbReference>
<sequence length="160" mass="16808">MSKIESRTMRIAAVAVSLGAATALVTAAPASAATQPRHGAVVAAPADFQQEFVFNWNSSLEVNKLYSTPAGTLVFQSDGNLVVYSQAGVALWDSRTQFLGKSAVFQSDGNFVIYDGFGRGVWESATTGSGAQLKFQSDGNLVLYDLAGHAIWSTGTGHSN</sequence>
<evidence type="ECO:0000313" key="3">
    <source>
        <dbReference type="EMBL" id="REH43756.1"/>
    </source>
</evidence>
<feature type="domain" description="Bulb-type lectin" evidence="2">
    <location>
        <begin position="51"/>
        <end position="156"/>
    </location>
</feature>
<protein>
    <submittedName>
        <fullName evidence="3">D-mannose binding lectin</fullName>
    </submittedName>
</protein>
<dbReference type="Proteomes" id="UP000256269">
    <property type="component" value="Unassembled WGS sequence"/>
</dbReference>
<dbReference type="InterPro" id="IPR001480">
    <property type="entry name" value="Bulb-type_lectin_dom"/>
</dbReference>
<accession>A0A3E0HFB4</accession>
<proteinExistence type="predicted"/>
<dbReference type="PROSITE" id="PS50927">
    <property type="entry name" value="BULB_LECTIN"/>
    <property type="match status" value="1"/>
</dbReference>
<comment type="caution">
    <text evidence="3">The sequence shown here is derived from an EMBL/GenBank/DDBJ whole genome shotgun (WGS) entry which is preliminary data.</text>
</comment>
<organism evidence="3 4">
    <name type="scientific">Kutzneria buriramensis</name>
    <dbReference type="NCBI Taxonomy" id="1045776"/>
    <lineage>
        <taxon>Bacteria</taxon>
        <taxon>Bacillati</taxon>
        <taxon>Actinomycetota</taxon>
        <taxon>Actinomycetes</taxon>
        <taxon>Pseudonocardiales</taxon>
        <taxon>Pseudonocardiaceae</taxon>
        <taxon>Kutzneria</taxon>
    </lineage>
</organism>
<keyword evidence="4" id="KW-1185">Reference proteome</keyword>
<evidence type="ECO:0000259" key="2">
    <source>
        <dbReference type="PROSITE" id="PS50927"/>
    </source>
</evidence>
<dbReference type="AlphaFoldDB" id="A0A3E0HFB4"/>